<gene>
    <name evidence="1" type="ORF">D5086_016238</name>
</gene>
<dbReference type="Proteomes" id="UP000309997">
    <property type="component" value="Unassembled WGS sequence"/>
</dbReference>
<sequence length="983" mass="107138">MQLLSMCVVLGVTARKLVLFKTGKKEGAEDCMIAHVDTTDLLSNWLNYNGSFGDRCFRRGGYGHGFIGKNSWNPNSSDKTSHCSWFGVTCNSKSRVVSLNITGGDGYGGNSKVPPCSRSLKFPFFALGTKRTCSNHDGKLKGKLSPSIGKFSELRVLSLPYNEFSGEIPMEIWGLDKLQVLDLEGNLFTGKLPDEFAGLKNLRVLNLGFNRLDGEIPISLSNSVSMEVLNLAGNMLTGSIPGFFVSFLKLRELNLANNELNGTVPGGLGSNCRYLEHLDLSGNFLAGGIPLTLGNCQQLRILLLFSNLLTGVIPRKFGQLRRLEVLDVSRNFINGAVPAELGNCVELSVLILSNLFETQPGERNKSGKVLVGLSRVAGVEYNHFVGSLPAEVTALPKLRILWAPRATLKGKLPTSWGDCESLEMVNLAQNGFYGQIKGAFVRCKKLYHLDLSSNRLRGELDRNLPVPCMTVFDVSHNLLSGPIPRFDYNVCSPSLNSDLVQVDDPLSGYVPFFTHETRVASHLPFAPASLAVIHNFGGNNFTGQIRWLPVIPERYGKLIDYAFLAAGNMLTGLFPGSLFRKCGELNGMIADVSKNKLLGPIPLNIGAMCRSLRFLDASDNEISGYIPHSLGNLRSLITLDFSGNRLWGQIPARLYRLKYLKHISLSGNNLTGAIPSGLGRLRSLEVLNLSSNSLSGEIPQDIVLLKNLTVLLLDNNNFSGQIPSGLSKAASLSTVNVSLNNLSGPFPLIRKVANCGNAPGNPYPNPCHRFLQSAPSDSTDSNATSSPGSKSGFNSIEIASVASASAIVSVLLALVVLFFYTRKRIPKARVQVSEPKEITTFVDIGSLVAIKKLAVGRFQGVQQFDAEIKALGRVKHPNLVTLIGYHASETEMFLIYNYLPGDKKPLDPSFSSHENGFNIVSWACMLLRHGQANEVFNTGLWDSGPHDDLVDMLHLAVTCTVDSLSNRPTMKQVVQRLKRIQPS</sequence>
<organism evidence="1 2">
    <name type="scientific">Populus alba</name>
    <name type="common">White poplar</name>
    <dbReference type="NCBI Taxonomy" id="43335"/>
    <lineage>
        <taxon>Eukaryota</taxon>
        <taxon>Viridiplantae</taxon>
        <taxon>Streptophyta</taxon>
        <taxon>Embryophyta</taxon>
        <taxon>Tracheophyta</taxon>
        <taxon>Spermatophyta</taxon>
        <taxon>Magnoliopsida</taxon>
        <taxon>eudicotyledons</taxon>
        <taxon>Gunneridae</taxon>
        <taxon>Pentapetalae</taxon>
        <taxon>rosids</taxon>
        <taxon>fabids</taxon>
        <taxon>Malpighiales</taxon>
        <taxon>Salicaceae</taxon>
        <taxon>Saliceae</taxon>
        <taxon>Populus</taxon>
    </lineage>
</organism>
<comment type="caution">
    <text evidence="1">The sequence shown here is derived from an EMBL/GenBank/DDBJ whole genome shotgun (WGS) entry which is preliminary data.</text>
</comment>
<dbReference type="EMBL" id="RCHU02000008">
    <property type="protein sequence ID" value="KAL3581906.1"/>
    <property type="molecule type" value="Genomic_DNA"/>
</dbReference>
<reference evidence="1 2" key="1">
    <citation type="journal article" date="2024" name="Plant Biotechnol. J.">
        <title>Genome and CRISPR/Cas9 system of a widespread forest tree (Populus alba) in the world.</title>
        <authorList>
            <person name="Liu Y.J."/>
            <person name="Jiang P.F."/>
            <person name="Han X.M."/>
            <person name="Li X.Y."/>
            <person name="Wang H.M."/>
            <person name="Wang Y.J."/>
            <person name="Wang X.X."/>
            <person name="Zeng Q.Y."/>
        </authorList>
    </citation>
    <scope>NUCLEOTIDE SEQUENCE [LARGE SCALE GENOMIC DNA]</scope>
    <source>
        <strain evidence="2">cv. PAL-ZL1</strain>
    </source>
</reference>
<protein>
    <submittedName>
        <fullName evidence="1">Uncharacterized protein</fullName>
    </submittedName>
</protein>
<evidence type="ECO:0000313" key="2">
    <source>
        <dbReference type="Proteomes" id="UP000309997"/>
    </source>
</evidence>
<evidence type="ECO:0000313" key="1">
    <source>
        <dbReference type="EMBL" id="KAL3581906.1"/>
    </source>
</evidence>
<keyword evidence="2" id="KW-1185">Reference proteome</keyword>
<proteinExistence type="predicted"/>
<accession>A0ACC4BU45</accession>
<name>A0ACC4BU45_POPAL</name>